<comment type="domain">
    <text evidence="8">The N-terminal region contains the highly conserved SGGXDS motif, predicted to be a P-loop motif involved in ATP binding.</text>
</comment>
<evidence type="ECO:0000256" key="4">
    <source>
        <dbReference type="ARBA" id="ARBA00022694"/>
    </source>
</evidence>
<evidence type="ECO:0000259" key="9">
    <source>
        <dbReference type="SMART" id="SM00977"/>
    </source>
</evidence>
<proteinExistence type="inferred from homology"/>
<comment type="similarity">
    <text evidence="8">Belongs to the tRNA(Ile)-lysidine synthase family.</text>
</comment>
<reference evidence="10 11" key="1">
    <citation type="submission" date="2017-06" db="EMBL/GenBank/DDBJ databases">
        <title>Investigating the central metabolism of Clostridium thermosuccinogenes.</title>
        <authorList>
            <person name="Koendjbiharie J.G."/>
            <person name="van Kranenburg R."/>
        </authorList>
    </citation>
    <scope>NUCLEOTIDE SEQUENCE [LARGE SCALE GENOMIC DNA]</scope>
    <source>
        <strain evidence="10 11">DSM 5806</strain>
    </source>
</reference>
<evidence type="ECO:0000256" key="6">
    <source>
        <dbReference type="ARBA" id="ARBA00022840"/>
    </source>
</evidence>
<dbReference type="NCBIfam" id="TIGR02433">
    <property type="entry name" value="lysidine_TilS_C"/>
    <property type="match status" value="1"/>
</dbReference>
<dbReference type="InterPro" id="IPR012796">
    <property type="entry name" value="Lysidine-tRNA-synth_C"/>
</dbReference>
<keyword evidence="5 8" id="KW-0547">Nucleotide-binding</keyword>
<dbReference type="KEGG" id="cthd:CDO33_00590"/>
<feature type="binding site" evidence="8">
    <location>
        <begin position="26"/>
        <end position="31"/>
    </location>
    <ligand>
        <name>ATP</name>
        <dbReference type="ChEBI" id="CHEBI:30616"/>
    </ligand>
</feature>
<organism evidence="10 11">
    <name type="scientific">Clostridium thermosuccinogenes</name>
    <dbReference type="NCBI Taxonomy" id="84032"/>
    <lineage>
        <taxon>Bacteria</taxon>
        <taxon>Bacillati</taxon>
        <taxon>Bacillota</taxon>
        <taxon>Clostridia</taxon>
        <taxon>Eubacteriales</taxon>
        <taxon>Clostridiaceae</taxon>
        <taxon>Clostridium</taxon>
    </lineage>
</organism>
<comment type="caution">
    <text evidence="10">The sequence shown here is derived from an EMBL/GenBank/DDBJ whole genome shotgun (WGS) entry which is preliminary data.</text>
</comment>
<keyword evidence="3 8" id="KW-0436">Ligase</keyword>
<dbReference type="EC" id="6.3.4.19" evidence="8"/>
<evidence type="ECO:0000256" key="7">
    <source>
        <dbReference type="ARBA" id="ARBA00048539"/>
    </source>
</evidence>
<protein>
    <recommendedName>
        <fullName evidence="8">tRNA(Ile)-lysidine synthase</fullName>
        <ecNumber evidence="8">6.3.4.19</ecNumber>
    </recommendedName>
    <alternativeName>
        <fullName evidence="8">tRNA(Ile)-2-lysyl-cytidine synthase</fullName>
    </alternativeName>
    <alternativeName>
        <fullName evidence="8">tRNA(Ile)-lysidine synthetase</fullName>
    </alternativeName>
</protein>
<gene>
    <name evidence="8 10" type="primary">tilS</name>
    <name evidence="10" type="ORF">CDQ84_03790</name>
</gene>
<dbReference type="SUPFAM" id="SSF82829">
    <property type="entry name" value="MesJ substrate recognition domain-like"/>
    <property type="match status" value="1"/>
</dbReference>
<keyword evidence="2 8" id="KW-0963">Cytoplasm</keyword>
<keyword evidence="11" id="KW-1185">Reference proteome</keyword>
<dbReference type="InterPro" id="IPR020825">
    <property type="entry name" value="Phe-tRNA_synthase-like_B3/B4"/>
</dbReference>
<dbReference type="Gene3D" id="3.40.50.620">
    <property type="entry name" value="HUPs"/>
    <property type="match status" value="1"/>
</dbReference>
<keyword evidence="4 8" id="KW-0819">tRNA processing</keyword>
<dbReference type="GO" id="GO:0006400">
    <property type="term" value="P:tRNA modification"/>
    <property type="evidence" value="ECO:0007669"/>
    <property type="project" value="UniProtKB-UniRule"/>
</dbReference>
<dbReference type="SUPFAM" id="SSF52402">
    <property type="entry name" value="Adenine nucleotide alpha hydrolases-like"/>
    <property type="match status" value="1"/>
</dbReference>
<dbReference type="GO" id="GO:0032267">
    <property type="term" value="F:tRNA(Ile)-lysidine synthase activity"/>
    <property type="evidence" value="ECO:0007669"/>
    <property type="project" value="UniProtKB-EC"/>
</dbReference>
<evidence type="ECO:0000313" key="11">
    <source>
        <dbReference type="Proteomes" id="UP000236151"/>
    </source>
</evidence>
<name>A0A2K2FQG4_9CLOT</name>
<accession>A0A2K2FQG4</accession>
<dbReference type="SMART" id="SM00977">
    <property type="entry name" value="TilS_C"/>
    <property type="match status" value="1"/>
</dbReference>
<dbReference type="NCBIfam" id="TIGR02432">
    <property type="entry name" value="lysidine_TilS_N"/>
    <property type="match status" value="1"/>
</dbReference>
<dbReference type="Pfam" id="PF11734">
    <property type="entry name" value="TilS_C"/>
    <property type="match status" value="1"/>
</dbReference>
<sequence length="467" mass="52808">MKDRILDTINKYKLIEKGEGVVVGVSGGPDSVCLLHVLNSLSENLKLRLFAVHINHMLRGEEADADQKYVESLCEKLGVPLYVRSFDIGGIAAREGISLEEAGREIRYREFDKISRDVGADKIAVAHNRNDQAETVLMNIMRGTGMDGLKGMDFKRGNIVRPLLEIDRKDIEEYCRIHSLNPRTDSSNLESLYTRNKIRLELIPHMSRLSGTDITESLFRMSRLIKEDSEFIEDAAIQAFCESTSAKDAGEICLDVEKLKKNPPAILKRVIRLAVREIKGNLKGIENVHVEKAVDLCINGQTGKQIHLPSGLKISKSYNVLKISKIKDLKKTPAFCEQVKIPGTTVVEHLDAVLTADILPNDGDFSFQGNVKNRSLVQFFDYNRLYDGIYIRNRKNGDVFKPYKSNGTKKLKEYFIDCKIPKEIRDEIPVIACGNEIVWIIGHKISDKFIVTENTKNILRLEYKCAK</sequence>
<comment type="subcellular location">
    <subcellularLocation>
        <location evidence="1 8">Cytoplasm</location>
    </subcellularLocation>
</comment>
<comment type="function">
    <text evidence="8">Ligates lysine onto the cytidine present at position 34 of the AUA codon-specific tRNA(Ile) that contains the anticodon CAU, in an ATP-dependent manner. Cytidine is converted to lysidine, thus changing the amino acid specificity of the tRNA from methionine to isoleucine.</text>
</comment>
<evidence type="ECO:0000256" key="2">
    <source>
        <dbReference type="ARBA" id="ARBA00022490"/>
    </source>
</evidence>
<dbReference type="GO" id="GO:0005737">
    <property type="term" value="C:cytoplasm"/>
    <property type="evidence" value="ECO:0007669"/>
    <property type="project" value="UniProtKB-SubCell"/>
</dbReference>
<dbReference type="Pfam" id="PF01171">
    <property type="entry name" value="ATP_bind_3"/>
    <property type="match status" value="1"/>
</dbReference>
<dbReference type="HAMAP" id="MF_01161">
    <property type="entry name" value="tRNA_Ile_lys_synt"/>
    <property type="match status" value="1"/>
</dbReference>
<comment type="catalytic activity">
    <reaction evidence="7 8">
        <text>cytidine(34) in tRNA(Ile2) + L-lysine + ATP = lysidine(34) in tRNA(Ile2) + AMP + diphosphate + H(+)</text>
        <dbReference type="Rhea" id="RHEA:43744"/>
        <dbReference type="Rhea" id="RHEA-COMP:10625"/>
        <dbReference type="Rhea" id="RHEA-COMP:10670"/>
        <dbReference type="ChEBI" id="CHEBI:15378"/>
        <dbReference type="ChEBI" id="CHEBI:30616"/>
        <dbReference type="ChEBI" id="CHEBI:32551"/>
        <dbReference type="ChEBI" id="CHEBI:33019"/>
        <dbReference type="ChEBI" id="CHEBI:82748"/>
        <dbReference type="ChEBI" id="CHEBI:83665"/>
        <dbReference type="ChEBI" id="CHEBI:456215"/>
        <dbReference type="EC" id="6.3.4.19"/>
    </reaction>
</comment>
<evidence type="ECO:0000256" key="1">
    <source>
        <dbReference type="ARBA" id="ARBA00004496"/>
    </source>
</evidence>
<dbReference type="SUPFAM" id="SSF56037">
    <property type="entry name" value="PheT/TilS domain"/>
    <property type="match status" value="1"/>
</dbReference>
<dbReference type="InterPro" id="IPR012094">
    <property type="entry name" value="tRNA_Ile_lys_synt"/>
</dbReference>
<dbReference type="PANTHER" id="PTHR43033:SF1">
    <property type="entry name" value="TRNA(ILE)-LYSIDINE SYNTHASE-RELATED"/>
    <property type="match status" value="1"/>
</dbReference>
<evidence type="ECO:0000313" key="10">
    <source>
        <dbReference type="EMBL" id="PNU01025.1"/>
    </source>
</evidence>
<dbReference type="InterPro" id="IPR014729">
    <property type="entry name" value="Rossmann-like_a/b/a_fold"/>
</dbReference>
<dbReference type="InterPro" id="IPR011063">
    <property type="entry name" value="TilS/TtcA_N"/>
</dbReference>
<dbReference type="AlphaFoldDB" id="A0A2K2FQG4"/>
<dbReference type="PANTHER" id="PTHR43033">
    <property type="entry name" value="TRNA(ILE)-LYSIDINE SYNTHASE-RELATED"/>
    <property type="match status" value="1"/>
</dbReference>
<dbReference type="GO" id="GO:0005524">
    <property type="term" value="F:ATP binding"/>
    <property type="evidence" value="ECO:0007669"/>
    <property type="project" value="UniProtKB-UniRule"/>
</dbReference>
<dbReference type="CDD" id="cd01992">
    <property type="entry name" value="TilS_N"/>
    <property type="match status" value="1"/>
</dbReference>
<dbReference type="InterPro" id="IPR012795">
    <property type="entry name" value="tRNA_Ile_lys_synt_N"/>
</dbReference>
<feature type="domain" description="Lysidine-tRNA(Ile) synthetase C-terminal" evidence="9">
    <location>
        <begin position="389"/>
        <end position="461"/>
    </location>
</feature>
<dbReference type="OrthoDB" id="9807403at2"/>
<evidence type="ECO:0000256" key="5">
    <source>
        <dbReference type="ARBA" id="ARBA00022741"/>
    </source>
</evidence>
<evidence type="ECO:0000256" key="3">
    <source>
        <dbReference type="ARBA" id="ARBA00022598"/>
    </source>
</evidence>
<dbReference type="EMBL" id="NIOJ01000005">
    <property type="protein sequence ID" value="PNU01025.1"/>
    <property type="molecule type" value="Genomic_DNA"/>
</dbReference>
<evidence type="ECO:0000256" key="8">
    <source>
        <dbReference type="HAMAP-Rule" id="MF_01161"/>
    </source>
</evidence>
<keyword evidence="6 8" id="KW-0067">ATP-binding</keyword>
<dbReference type="Gene3D" id="3.50.40.10">
    <property type="entry name" value="Phenylalanyl-trna Synthetase, Chain B, domain 3"/>
    <property type="match status" value="1"/>
</dbReference>
<dbReference type="Proteomes" id="UP000236151">
    <property type="component" value="Unassembled WGS sequence"/>
</dbReference>
<dbReference type="Gene3D" id="1.20.59.20">
    <property type="match status" value="1"/>
</dbReference>